<accession>A0A0A1UE46</accession>
<dbReference type="GO" id="GO:0005783">
    <property type="term" value="C:endoplasmic reticulum"/>
    <property type="evidence" value="ECO:0007669"/>
    <property type="project" value="UniProtKB-SubCell"/>
</dbReference>
<dbReference type="InterPro" id="IPR004179">
    <property type="entry name" value="Sec63-dom"/>
</dbReference>
<dbReference type="Pfam" id="PF00271">
    <property type="entry name" value="Helicase_C"/>
    <property type="match status" value="1"/>
</dbReference>
<dbReference type="SMART" id="SM00490">
    <property type="entry name" value="HELICc"/>
    <property type="match status" value="1"/>
</dbReference>
<proteinExistence type="predicted"/>
<dbReference type="KEGG" id="eiv:EIN_268110"/>
<dbReference type="GO" id="GO:0005634">
    <property type="term" value="C:nucleus"/>
    <property type="evidence" value="ECO:0007669"/>
    <property type="project" value="TreeGrafter"/>
</dbReference>
<keyword evidence="14" id="KW-1185">Reference proteome</keyword>
<dbReference type="PANTHER" id="PTHR24075:SF6">
    <property type="entry name" value="ACTIVATING SIGNAL COINTEGRATOR 1 COMPLEX SUBUNIT 3"/>
    <property type="match status" value="1"/>
</dbReference>
<dbReference type="InterPro" id="IPR001650">
    <property type="entry name" value="Helicase_C-like"/>
</dbReference>
<name>A0A0A1UE46_ENTIV</name>
<keyword evidence="11" id="KW-0143">Chaperone</keyword>
<evidence type="ECO:0000256" key="4">
    <source>
        <dbReference type="ARBA" id="ARBA00022741"/>
    </source>
</evidence>
<dbReference type="InterPro" id="IPR036388">
    <property type="entry name" value="WH-like_DNA-bd_sf"/>
</dbReference>
<dbReference type="SUPFAM" id="SSF46785">
    <property type="entry name" value="Winged helix' DNA-binding domain"/>
    <property type="match status" value="1"/>
</dbReference>
<keyword evidence="7" id="KW-0256">Endoplasmic reticulum</keyword>
<evidence type="ECO:0000256" key="5">
    <source>
        <dbReference type="ARBA" id="ARBA00022801"/>
    </source>
</evidence>
<evidence type="ECO:0000256" key="7">
    <source>
        <dbReference type="ARBA" id="ARBA00022824"/>
    </source>
</evidence>
<dbReference type="GO" id="GO:0005524">
    <property type="term" value="F:ATP binding"/>
    <property type="evidence" value="ECO:0007669"/>
    <property type="project" value="UniProtKB-KW"/>
</dbReference>
<evidence type="ECO:0000313" key="13">
    <source>
        <dbReference type="EMBL" id="ELP91075.1"/>
    </source>
</evidence>
<evidence type="ECO:0000256" key="11">
    <source>
        <dbReference type="ARBA" id="ARBA00023186"/>
    </source>
</evidence>
<dbReference type="Pfam" id="PF23445">
    <property type="entry name" value="WHD_SNRNP200"/>
    <property type="match status" value="1"/>
</dbReference>
<dbReference type="RefSeq" id="XP_004257846.1">
    <property type="nucleotide sequence ID" value="XM_004257798.1"/>
</dbReference>
<organism evidence="13 14">
    <name type="scientific">Entamoeba invadens IP1</name>
    <dbReference type="NCBI Taxonomy" id="370355"/>
    <lineage>
        <taxon>Eukaryota</taxon>
        <taxon>Amoebozoa</taxon>
        <taxon>Evosea</taxon>
        <taxon>Archamoebae</taxon>
        <taxon>Mastigamoebida</taxon>
        <taxon>Entamoebidae</taxon>
        <taxon>Entamoeba</taxon>
    </lineage>
</organism>
<dbReference type="GO" id="GO:0016787">
    <property type="term" value="F:hydrolase activity"/>
    <property type="evidence" value="ECO:0007669"/>
    <property type="project" value="UniProtKB-KW"/>
</dbReference>
<keyword evidence="3" id="KW-0812">Transmembrane</keyword>
<dbReference type="SMART" id="SM00973">
    <property type="entry name" value="Sec63"/>
    <property type="match status" value="1"/>
</dbReference>
<dbReference type="AlphaFoldDB" id="A0A0A1UE46"/>
<evidence type="ECO:0000256" key="9">
    <source>
        <dbReference type="ARBA" id="ARBA00022989"/>
    </source>
</evidence>
<dbReference type="PANTHER" id="PTHR24075">
    <property type="entry name" value="SEC63 DOMAIN-CONTAINING"/>
    <property type="match status" value="1"/>
</dbReference>
<keyword evidence="8" id="KW-0067">ATP-binding</keyword>
<dbReference type="Gene3D" id="3.40.50.300">
    <property type="entry name" value="P-loop containing nucleotide triphosphate hydrolases"/>
    <property type="match status" value="1"/>
</dbReference>
<dbReference type="Proteomes" id="UP000014680">
    <property type="component" value="Unassembled WGS sequence"/>
</dbReference>
<evidence type="ECO:0000256" key="1">
    <source>
        <dbReference type="ARBA" id="ARBA00004141"/>
    </source>
</evidence>
<dbReference type="VEuPathDB" id="AmoebaDB:EIN_268110"/>
<dbReference type="GO" id="GO:0003723">
    <property type="term" value="F:RNA binding"/>
    <property type="evidence" value="ECO:0007669"/>
    <property type="project" value="TreeGrafter"/>
</dbReference>
<keyword evidence="4" id="KW-0547">Nucleotide-binding</keyword>
<dbReference type="CDD" id="cd18795">
    <property type="entry name" value="SF2_C_Ski2"/>
    <property type="match status" value="1"/>
</dbReference>
<dbReference type="OMA" id="HEGLNLM"/>
<evidence type="ECO:0000259" key="12">
    <source>
        <dbReference type="PROSITE" id="PS51194"/>
    </source>
</evidence>
<dbReference type="InterPro" id="IPR036390">
    <property type="entry name" value="WH_DNA-bd_sf"/>
</dbReference>
<dbReference type="FunFam" id="1.10.3380.10:FF:000002">
    <property type="entry name" value="Activating signal cointegrator 1 complex subunit 3"/>
    <property type="match status" value="1"/>
</dbReference>
<dbReference type="InterPro" id="IPR035892">
    <property type="entry name" value="C2_domain_sf"/>
</dbReference>
<dbReference type="GO" id="GO:0016020">
    <property type="term" value="C:membrane"/>
    <property type="evidence" value="ECO:0007669"/>
    <property type="project" value="UniProtKB-SubCell"/>
</dbReference>
<keyword evidence="5" id="KW-0378">Hydrolase</keyword>
<dbReference type="OrthoDB" id="5575at2759"/>
<reference evidence="13 14" key="1">
    <citation type="submission" date="2012-10" db="EMBL/GenBank/DDBJ databases">
        <authorList>
            <person name="Zafar N."/>
            <person name="Inman J."/>
            <person name="Hall N."/>
            <person name="Lorenzi H."/>
            <person name="Caler E."/>
        </authorList>
    </citation>
    <scope>NUCLEOTIDE SEQUENCE [LARGE SCALE GENOMIC DNA]</scope>
    <source>
        <strain evidence="13 14">IP1</strain>
    </source>
</reference>
<gene>
    <name evidence="13" type="ORF">EIN_268110</name>
</gene>
<dbReference type="FunFam" id="1.10.10.10:FF:000012">
    <property type="entry name" value="U5 small nuclear ribonucleoprotein helicase"/>
    <property type="match status" value="1"/>
</dbReference>
<dbReference type="InterPro" id="IPR057842">
    <property type="entry name" value="WH_MER3"/>
</dbReference>
<feature type="domain" description="Helicase C-terminal" evidence="12">
    <location>
        <begin position="1"/>
        <end position="133"/>
    </location>
</feature>
<dbReference type="SUPFAM" id="SSF158702">
    <property type="entry name" value="Sec63 N-terminal domain-like"/>
    <property type="match status" value="1"/>
</dbReference>
<evidence type="ECO:0000256" key="3">
    <source>
        <dbReference type="ARBA" id="ARBA00022692"/>
    </source>
</evidence>
<dbReference type="GeneID" id="14890022"/>
<dbReference type="EMBL" id="KB206479">
    <property type="protein sequence ID" value="ELP91075.1"/>
    <property type="molecule type" value="Genomic_DNA"/>
</dbReference>
<dbReference type="Gene3D" id="2.60.40.150">
    <property type="entry name" value="C2 domain"/>
    <property type="match status" value="1"/>
</dbReference>
<dbReference type="SUPFAM" id="SSF81296">
    <property type="entry name" value="E set domains"/>
    <property type="match status" value="1"/>
</dbReference>
<sequence>MLRESLPYGIGMHHAGLNEKDRDLVEDLFKSNKIQILITTATLAWGVNLPAHLVIIKGTEYFDGKKHQFVDMPLTDILQMMGRAGRPQFDNEGVAVILTYEPKKDFLKKFLFEPFPLESYFENVIADQLNAEIAVGNVTCLKDAVKFLTYTYYFRRLLKNPNYYGYDGKIQIGKFLVSKVLTAIEQLVSAKCITYEDGELQATSIGKVGTMYYISYLTIKMFAVRMRKNLSHQEIIQIIADAAEYNNHPVRHEDDNHCRTLSKSVRYGSVKGSFDDPHTKVFLLLSAYFGDNTLPIVDFVLDTKSVLDQAIRIVQAFIDIVAEKGYTDVVVRAIEVLQMIGSGRWVFESPLLTLAGVSQKNVVKFERQNLRYLPQFFGMEQSALTKACKTAGLNSKQTDQIRTQIAKLPRVDVKLIVPEKVEICDEIFDISINLVRQNQGSNYAFLPRFPKMKQEGWYVIVLRPDGSLAALKKVGIKKATNVTLMCVCPVITGTFNFKVLLLSDCYLGLDQQYELPVTFV</sequence>
<evidence type="ECO:0000256" key="2">
    <source>
        <dbReference type="ARBA" id="ARBA00004240"/>
    </source>
</evidence>
<dbReference type="Gene3D" id="1.10.3380.10">
    <property type="entry name" value="Sec63 N-terminal domain-like domain"/>
    <property type="match status" value="1"/>
</dbReference>
<evidence type="ECO:0000256" key="8">
    <source>
        <dbReference type="ARBA" id="ARBA00022840"/>
    </source>
</evidence>
<dbReference type="Gene3D" id="1.10.10.10">
    <property type="entry name" value="Winged helix-like DNA-binding domain superfamily/Winged helix DNA-binding domain"/>
    <property type="match status" value="1"/>
</dbReference>
<dbReference type="InterPro" id="IPR014756">
    <property type="entry name" value="Ig_E-set"/>
</dbReference>
<protein>
    <submittedName>
        <fullName evidence="13">Activating signal cointegrator 1 complex subunit 3, helc1, putative</fullName>
    </submittedName>
</protein>
<evidence type="ECO:0000256" key="6">
    <source>
        <dbReference type="ARBA" id="ARBA00022806"/>
    </source>
</evidence>
<keyword evidence="6" id="KW-0347">Helicase</keyword>
<dbReference type="Pfam" id="PF02889">
    <property type="entry name" value="Sec63"/>
    <property type="match status" value="1"/>
</dbReference>
<dbReference type="PROSITE" id="PS51194">
    <property type="entry name" value="HELICASE_CTER"/>
    <property type="match status" value="1"/>
</dbReference>
<dbReference type="GO" id="GO:0043138">
    <property type="term" value="F:3'-5' DNA helicase activity"/>
    <property type="evidence" value="ECO:0007669"/>
    <property type="project" value="TreeGrafter"/>
</dbReference>
<evidence type="ECO:0000256" key="10">
    <source>
        <dbReference type="ARBA" id="ARBA00023136"/>
    </source>
</evidence>
<dbReference type="InterPro" id="IPR027417">
    <property type="entry name" value="P-loop_NTPase"/>
</dbReference>
<comment type="subcellular location">
    <subcellularLocation>
        <location evidence="2">Endoplasmic reticulum</location>
    </subcellularLocation>
    <subcellularLocation>
        <location evidence="1">Membrane</location>
        <topology evidence="1">Multi-pass membrane protein</topology>
    </subcellularLocation>
</comment>
<keyword evidence="10" id="KW-0472">Membrane</keyword>
<dbReference type="SUPFAM" id="SSF52540">
    <property type="entry name" value="P-loop containing nucleoside triphosphate hydrolases"/>
    <property type="match status" value="1"/>
</dbReference>
<keyword evidence="9" id="KW-1133">Transmembrane helix</keyword>
<evidence type="ECO:0000313" key="14">
    <source>
        <dbReference type="Proteomes" id="UP000014680"/>
    </source>
</evidence>